<proteinExistence type="inferred from homology"/>
<protein>
    <recommendedName>
        <fullName evidence="6">HXXXD-type acyl-transferase family protein</fullName>
    </recommendedName>
</protein>
<keyword evidence="3" id="KW-0012">Acyltransferase</keyword>
<dbReference type="Pfam" id="PF02458">
    <property type="entry name" value="Transferase"/>
    <property type="match status" value="1"/>
</dbReference>
<comment type="similarity">
    <text evidence="1">Belongs to the plant acyltransferase family.</text>
</comment>
<dbReference type="EMBL" id="JAJFAZ020000004">
    <property type="protein sequence ID" value="KAI5332993.1"/>
    <property type="molecule type" value="Genomic_DNA"/>
</dbReference>
<keyword evidence="2" id="KW-0808">Transferase</keyword>
<dbReference type="Proteomes" id="UP001054821">
    <property type="component" value="Chromosome 4"/>
</dbReference>
<keyword evidence="5" id="KW-1185">Reference proteome</keyword>
<evidence type="ECO:0000256" key="3">
    <source>
        <dbReference type="ARBA" id="ARBA00023315"/>
    </source>
</evidence>
<sequence>MATDLIKVEIIQRQTVKPSSPTPHPLRTLQLSVFDQMIPSEDYPPTLFFYATNNNVTGSGRGAPSTDMADMRMKERDYCQHLIQSLAKTLTHFYPLAGRLSKGHDVIQCTDDGAEFVTARVKCSLSQIFEHPDPEMLTGLVPAIGQPDGDGDGDGDDDATRLPLLAVQFNLFECGGMAIGLKMSHKIVDGTTCGAFISCWAKTALDDGDNDQVPSVIPKFDAASYFPPLDFSNSSQLSSAKLVGISKHKYITKRFVFDASKIATLQSYLASPSSAHAPTRVLAVLALIWKCAMEASSKSSNIALGSRPSSLRLTMDLRRRFEPPLPQNLAGNVVSNLIVIATASLIKGQEESDDETIDLKDLVAKLRKGFEQQKETYSTKQPFDSNKAWQRVQEYRKLRKNVDMDHLSCASWCRFAFYEADFGWGKPAWVSIPSIPLKDAVILIDKRDGKGIEALLTVSEEIMEHFESNPELLKYASVNPRVM</sequence>
<evidence type="ECO:0000313" key="4">
    <source>
        <dbReference type="EMBL" id="KAI5332993.1"/>
    </source>
</evidence>
<organism evidence="4 5">
    <name type="scientific">Prunus dulcis</name>
    <name type="common">Almond</name>
    <name type="synonym">Amygdalus dulcis</name>
    <dbReference type="NCBI Taxonomy" id="3755"/>
    <lineage>
        <taxon>Eukaryota</taxon>
        <taxon>Viridiplantae</taxon>
        <taxon>Streptophyta</taxon>
        <taxon>Embryophyta</taxon>
        <taxon>Tracheophyta</taxon>
        <taxon>Spermatophyta</taxon>
        <taxon>Magnoliopsida</taxon>
        <taxon>eudicotyledons</taxon>
        <taxon>Gunneridae</taxon>
        <taxon>Pentapetalae</taxon>
        <taxon>rosids</taxon>
        <taxon>fabids</taxon>
        <taxon>Rosales</taxon>
        <taxon>Rosaceae</taxon>
        <taxon>Amygdaloideae</taxon>
        <taxon>Amygdaleae</taxon>
        <taxon>Prunus</taxon>
    </lineage>
</organism>
<dbReference type="InterPro" id="IPR023213">
    <property type="entry name" value="CAT-like_dom_sf"/>
</dbReference>
<reference evidence="4 5" key="1">
    <citation type="journal article" date="2022" name="G3 (Bethesda)">
        <title>Whole-genome sequence and methylome profiling of the almond [Prunus dulcis (Mill.) D.A. Webb] cultivar 'Nonpareil'.</title>
        <authorList>
            <person name="D'Amico-Willman K.M."/>
            <person name="Ouma W.Z."/>
            <person name="Meulia T."/>
            <person name="Sideli G.M."/>
            <person name="Gradziel T.M."/>
            <person name="Fresnedo-Ramirez J."/>
        </authorList>
    </citation>
    <scope>NUCLEOTIDE SEQUENCE [LARGE SCALE GENOMIC DNA]</scope>
    <source>
        <strain evidence="4">Clone GOH B32 T37-40</strain>
    </source>
</reference>
<comment type="caution">
    <text evidence="4">The sequence shown here is derived from an EMBL/GenBank/DDBJ whole genome shotgun (WGS) entry which is preliminary data.</text>
</comment>
<evidence type="ECO:0008006" key="6">
    <source>
        <dbReference type="Google" id="ProtNLM"/>
    </source>
</evidence>
<dbReference type="AlphaFoldDB" id="A0AAD4Z5U2"/>
<dbReference type="PANTHER" id="PTHR31623">
    <property type="entry name" value="F21J9.9"/>
    <property type="match status" value="1"/>
</dbReference>
<accession>A0AAD4Z5U2</accession>
<dbReference type="Gene3D" id="3.30.559.10">
    <property type="entry name" value="Chloramphenicol acetyltransferase-like domain"/>
    <property type="match status" value="2"/>
</dbReference>
<name>A0AAD4Z5U2_PRUDU</name>
<dbReference type="GO" id="GO:0016746">
    <property type="term" value="F:acyltransferase activity"/>
    <property type="evidence" value="ECO:0007669"/>
    <property type="project" value="UniProtKB-KW"/>
</dbReference>
<gene>
    <name evidence="4" type="ORF">L3X38_023122</name>
</gene>
<evidence type="ECO:0000256" key="2">
    <source>
        <dbReference type="ARBA" id="ARBA00022679"/>
    </source>
</evidence>
<dbReference type="PANTHER" id="PTHR31623:SF122">
    <property type="entry name" value="HXXXD-TYPE ACYL-TRANSFERASE FAMILY PROTEIN"/>
    <property type="match status" value="1"/>
</dbReference>
<evidence type="ECO:0000256" key="1">
    <source>
        <dbReference type="ARBA" id="ARBA00009861"/>
    </source>
</evidence>
<evidence type="ECO:0000313" key="5">
    <source>
        <dbReference type="Proteomes" id="UP001054821"/>
    </source>
</evidence>